<protein>
    <submittedName>
        <fullName evidence="1">Uncharacterized protein</fullName>
    </submittedName>
</protein>
<evidence type="ECO:0000313" key="2">
    <source>
        <dbReference type="Proteomes" id="UP001221150"/>
    </source>
</evidence>
<organism evidence="1 2">
    <name type="scientific">Streptomyces tropicalis</name>
    <dbReference type="NCBI Taxonomy" id="3034234"/>
    <lineage>
        <taxon>Bacteria</taxon>
        <taxon>Bacillati</taxon>
        <taxon>Actinomycetota</taxon>
        <taxon>Actinomycetes</taxon>
        <taxon>Kitasatosporales</taxon>
        <taxon>Streptomycetaceae</taxon>
        <taxon>Streptomyces</taxon>
    </lineage>
</organism>
<keyword evidence="2" id="KW-1185">Reference proteome</keyword>
<sequence length="176" mass="18498">MAAASLPRSSFRTAEYWAALEAIADGLINHAADDAARRSWDAPGTLRRLSSRGFGPVSLFDLCALLVLAAPRPATEPAVPAAGAPGVPPHVAPPPVTAPITEVKRGPVTVAAHPTDRNVKHLQELEDAVAEALLVDPQHPRARDAARRALMARGRTVQDATTVYGIVCELFPPAAT</sequence>
<reference evidence="1 2" key="1">
    <citation type="submission" date="2023-03" db="EMBL/GenBank/DDBJ databases">
        <title>Draft genome sequence of Streptomyces sp. K1PA1 isolated from peat swamp forest in Thailand.</title>
        <authorList>
            <person name="Klaysubun C."/>
            <person name="Duangmal K."/>
        </authorList>
    </citation>
    <scope>NUCLEOTIDE SEQUENCE [LARGE SCALE GENOMIC DNA]</scope>
    <source>
        <strain evidence="1 2">K1PA1</strain>
    </source>
</reference>
<dbReference type="Proteomes" id="UP001221150">
    <property type="component" value="Unassembled WGS sequence"/>
</dbReference>
<dbReference type="RefSeq" id="WP_276112683.1">
    <property type="nucleotide sequence ID" value="NZ_JARJBB010000043.1"/>
</dbReference>
<accession>A0ABT6AH04</accession>
<gene>
    <name evidence="1" type="ORF">P3H78_31950</name>
</gene>
<evidence type="ECO:0000313" key="1">
    <source>
        <dbReference type="EMBL" id="MDF3303140.1"/>
    </source>
</evidence>
<dbReference type="EMBL" id="JARJBB010000043">
    <property type="protein sequence ID" value="MDF3303140.1"/>
    <property type="molecule type" value="Genomic_DNA"/>
</dbReference>
<comment type="caution">
    <text evidence="1">The sequence shown here is derived from an EMBL/GenBank/DDBJ whole genome shotgun (WGS) entry which is preliminary data.</text>
</comment>
<proteinExistence type="predicted"/>
<name>A0ABT6AH04_9ACTN</name>